<accession>A0A9P0B2S0</accession>
<keyword evidence="2" id="KW-1185">Reference proteome</keyword>
<gene>
    <name evidence="1" type="ORF">MELIAE_LOCUS4959</name>
</gene>
<protein>
    <submittedName>
        <fullName evidence="1">Uncharacterized protein</fullName>
    </submittedName>
</protein>
<dbReference type="AlphaFoldDB" id="A0A9P0B2S0"/>
<name>A0A9P0B2S0_BRAAE</name>
<reference evidence="1" key="1">
    <citation type="submission" date="2021-12" db="EMBL/GenBank/DDBJ databases">
        <authorList>
            <person name="King R."/>
        </authorList>
    </citation>
    <scope>NUCLEOTIDE SEQUENCE</scope>
</reference>
<dbReference type="PANTHER" id="PTHR46113">
    <property type="entry name" value="SNAC DOMAIN-CONTAINING PROTEIN"/>
    <property type="match status" value="1"/>
</dbReference>
<dbReference type="EMBL" id="OV121134">
    <property type="protein sequence ID" value="CAH0552813.1"/>
    <property type="molecule type" value="Genomic_DNA"/>
</dbReference>
<evidence type="ECO:0000313" key="2">
    <source>
        <dbReference type="Proteomes" id="UP001154078"/>
    </source>
</evidence>
<sequence length="285" mass="32976">MANPSDKKEKEKIVAILLCLGERIISVVKFLAKQNLAFRGSPNKLFCNLHVTRLTRSRAATAAQQIRPEDGLVFVHWDGKIISDYHCSTKVERLPVLVSAHGNEKLLGVQQMQSETYFESGIWWIKKKWQILTLLACRHHVLEIILSKVFKLCSSPDIPIFNQFKIIWLPIDRSCFKSSDKNSTIPLLPAALKQKSQRYDDYLSLCVVKLRVVNDIAERGVKLFEEHNQLITKNEDEKQDLLQIVEANRKSVPTETTKKLQFMLLRVVDHDFHLDIHLFFRFILS</sequence>
<dbReference type="OrthoDB" id="10058715at2759"/>
<evidence type="ECO:0000313" key="1">
    <source>
        <dbReference type="EMBL" id="CAH0552813.1"/>
    </source>
</evidence>
<proteinExistence type="predicted"/>
<dbReference type="PANTHER" id="PTHR46113:SF1">
    <property type="entry name" value="PEPTIDASE M17 LEUCYL AMINOPEPTIDASE N-TERMINAL DOMAIN-CONTAINING PROTEIN"/>
    <property type="match status" value="1"/>
</dbReference>
<dbReference type="Proteomes" id="UP001154078">
    <property type="component" value="Chromosome 3"/>
</dbReference>
<organism evidence="1 2">
    <name type="scientific">Brassicogethes aeneus</name>
    <name type="common">Rape pollen beetle</name>
    <name type="synonym">Meligethes aeneus</name>
    <dbReference type="NCBI Taxonomy" id="1431903"/>
    <lineage>
        <taxon>Eukaryota</taxon>
        <taxon>Metazoa</taxon>
        <taxon>Ecdysozoa</taxon>
        <taxon>Arthropoda</taxon>
        <taxon>Hexapoda</taxon>
        <taxon>Insecta</taxon>
        <taxon>Pterygota</taxon>
        <taxon>Neoptera</taxon>
        <taxon>Endopterygota</taxon>
        <taxon>Coleoptera</taxon>
        <taxon>Polyphaga</taxon>
        <taxon>Cucujiformia</taxon>
        <taxon>Nitidulidae</taxon>
        <taxon>Meligethinae</taxon>
        <taxon>Brassicogethes</taxon>
    </lineage>
</organism>